<protein>
    <submittedName>
        <fullName evidence="2">Glyoxylase, beta-lactamase superfamily II</fullName>
    </submittedName>
</protein>
<evidence type="ECO:0000259" key="1">
    <source>
        <dbReference type="SMART" id="SM00849"/>
    </source>
</evidence>
<dbReference type="PANTHER" id="PTHR42951:SF14">
    <property type="entry name" value="METALLO-BETA-LACTAMASE SUPERFAMILY PROTEIN"/>
    <property type="match status" value="1"/>
</dbReference>
<dbReference type="PANTHER" id="PTHR42951">
    <property type="entry name" value="METALLO-BETA-LACTAMASE DOMAIN-CONTAINING"/>
    <property type="match status" value="1"/>
</dbReference>
<dbReference type="Gene3D" id="3.60.15.10">
    <property type="entry name" value="Ribonuclease Z/Hydroxyacylglutathione hydrolase-like"/>
    <property type="match status" value="1"/>
</dbReference>
<dbReference type="SMART" id="SM00849">
    <property type="entry name" value="Lactamase_B"/>
    <property type="match status" value="1"/>
</dbReference>
<dbReference type="CDD" id="cd07743">
    <property type="entry name" value="metallo-hydrolase-like_MBL-fold"/>
    <property type="match status" value="1"/>
</dbReference>
<proteinExistence type="predicted"/>
<dbReference type="SUPFAM" id="SSF56281">
    <property type="entry name" value="Metallo-hydrolase/oxidoreductase"/>
    <property type="match status" value="1"/>
</dbReference>
<dbReference type="Proteomes" id="UP000199334">
    <property type="component" value="Unassembled WGS sequence"/>
</dbReference>
<accession>A0A1H0EJD1</accession>
<dbReference type="InterPro" id="IPR050855">
    <property type="entry name" value="NDM-1-like"/>
</dbReference>
<reference evidence="2 3" key="1">
    <citation type="submission" date="2016-10" db="EMBL/GenBank/DDBJ databases">
        <authorList>
            <person name="de Groot N.N."/>
        </authorList>
    </citation>
    <scope>NUCLEOTIDE SEQUENCE [LARGE SCALE GENOMIC DNA]</scope>
    <source>
        <strain evidence="2 3">CGMCC 1.3442</strain>
    </source>
</reference>
<evidence type="ECO:0000313" key="2">
    <source>
        <dbReference type="EMBL" id="SDN82452.1"/>
    </source>
</evidence>
<dbReference type="RefSeq" id="WP_093857551.1">
    <property type="nucleotide sequence ID" value="NZ_BJVZ01000009.1"/>
</dbReference>
<dbReference type="STRING" id="237069.SAMN05216498_3176"/>
<dbReference type="InterPro" id="IPR036866">
    <property type="entry name" value="RibonucZ/Hydroxyglut_hydro"/>
</dbReference>
<sequence length="302" mass="34702">MKMQQLNDTNYLFKSSVNVGYVHEGSQGLLIDAGIDKSAIRKVVRQLEDKDLPITHLIITHAHSDHYGGASYLKQQYDVKVIAPRFESAILQYPILEPTYLFGGNDPIDELRNKFLEGPPVEVDILVDEGPTNIDPFSLEFIETPGHSYQQMAVAINNTLYAADSYFGQDELLKHKIPYITSVEKTIHSLYKLKNLTYSGAVPGHGKYEENYQETINKNIEYHENLLHNVYYTIEKANMISHEEIVARLCQDMNVKVDQLSIFLLFRTAVTAYLTALINQEKIEHYIQHYRWMFKIKGEKGD</sequence>
<keyword evidence="3" id="KW-1185">Reference proteome</keyword>
<evidence type="ECO:0000313" key="3">
    <source>
        <dbReference type="Proteomes" id="UP000199334"/>
    </source>
</evidence>
<feature type="domain" description="Metallo-beta-lactamase" evidence="1">
    <location>
        <begin position="16"/>
        <end position="205"/>
    </location>
</feature>
<organism evidence="2 3">
    <name type="scientific">Tenuibacillus multivorans</name>
    <dbReference type="NCBI Taxonomy" id="237069"/>
    <lineage>
        <taxon>Bacteria</taxon>
        <taxon>Bacillati</taxon>
        <taxon>Bacillota</taxon>
        <taxon>Bacilli</taxon>
        <taxon>Bacillales</taxon>
        <taxon>Bacillaceae</taxon>
        <taxon>Tenuibacillus</taxon>
    </lineage>
</organism>
<name>A0A1H0EJD1_9BACI</name>
<dbReference type="Pfam" id="PF00753">
    <property type="entry name" value="Lactamase_B"/>
    <property type="match status" value="1"/>
</dbReference>
<dbReference type="InterPro" id="IPR001279">
    <property type="entry name" value="Metallo-B-lactamas"/>
</dbReference>
<gene>
    <name evidence="2" type="ORF">SAMN05216498_3176</name>
</gene>
<dbReference type="EMBL" id="FNIG01000009">
    <property type="protein sequence ID" value="SDN82452.1"/>
    <property type="molecule type" value="Genomic_DNA"/>
</dbReference>
<dbReference type="OrthoDB" id="11380at2"/>
<dbReference type="AlphaFoldDB" id="A0A1H0EJD1"/>